<evidence type="ECO:0000313" key="6">
    <source>
        <dbReference type="Proteomes" id="UP000217076"/>
    </source>
</evidence>
<gene>
    <name evidence="5" type="ORF">SAMN05421742_10213</name>
</gene>
<accession>A0A1G7VYV7</accession>
<dbReference type="OrthoDB" id="9779910at2"/>
<evidence type="ECO:0000259" key="3">
    <source>
        <dbReference type="Pfam" id="PF00156"/>
    </source>
</evidence>
<dbReference type="InterPro" id="IPR044005">
    <property type="entry name" value="DZR_2"/>
</dbReference>
<comment type="similarity">
    <text evidence="1">Belongs to the ComF/GntX family.</text>
</comment>
<evidence type="ECO:0000259" key="4">
    <source>
        <dbReference type="Pfam" id="PF18912"/>
    </source>
</evidence>
<organism evidence="5 6">
    <name type="scientific">Roseospirillum parvum</name>
    <dbReference type="NCBI Taxonomy" id="83401"/>
    <lineage>
        <taxon>Bacteria</taxon>
        <taxon>Pseudomonadati</taxon>
        <taxon>Pseudomonadota</taxon>
        <taxon>Alphaproteobacteria</taxon>
        <taxon>Rhodospirillales</taxon>
        <taxon>Rhodospirillaceae</taxon>
        <taxon>Roseospirillum</taxon>
    </lineage>
</organism>
<feature type="region of interest" description="Disordered" evidence="2">
    <location>
        <begin position="255"/>
        <end position="276"/>
    </location>
</feature>
<reference evidence="6" key="1">
    <citation type="submission" date="2016-10" db="EMBL/GenBank/DDBJ databases">
        <authorList>
            <person name="Varghese N."/>
            <person name="Submissions S."/>
        </authorList>
    </citation>
    <scope>NUCLEOTIDE SEQUENCE [LARGE SCALE GENOMIC DNA]</scope>
    <source>
        <strain evidence="6">930I</strain>
    </source>
</reference>
<name>A0A1G7VYV7_9PROT</name>
<dbReference type="PANTHER" id="PTHR47505">
    <property type="entry name" value="DNA UTILIZATION PROTEIN YHGH"/>
    <property type="match status" value="1"/>
</dbReference>
<dbReference type="InterPro" id="IPR000836">
    <property type="entry name" value="PRTase_dom"/>
</dbReference>
<dbReference type="Proteomes" id="UP000217076">
    <property type="component" value="Unassembled WGS sequence"/>
</dbReference>
<feature type="domain" description="Double zinc ribbon" evidence="4">
    <location>
        <begin position="22"/>
        <end position="88"/>
    </location>
</feature>
<keyword evidence="6" id="KW-1185">Reference proteome</keyword>
<dbReference type="PANTHER" id="PTHR47505:SF1">
    <property type="entry name" value="DNA UTILIZATION PROTEIN YHGH"/>
    <property type="match status" value="1"/>
</dbReference>
<evidence type="ECO:0000256" key="1">
    <source>
        <dbReference type="ARBA" id="ARBA00008007"/>
    </source>
</evidence>
<feature type="domain" description="Phosphoribosyltransferase" evidence="3">
    <location>
        <begin position="169"/>
        <end position="255"/>
    </location>
</feature>
<dbReference type="InterPro" id="IPR029057">
    <property type="entry name" value="PRTase-like"/>
</dbReference>
<evidence type="ECO:0000313" key="5">
    <source>
        <dbReference type="EMBL" id="SDG64758.1"/>
    </source>
</evidence>
<dbReference type="AlphaFoldDB" id="A0A1G7VYV7"/>
<evidence type="ECO:0000256" key="2">
    <source>
        <dbReference type="SAM" id="MobiDB-lite"/>
    </source>
</evidence>
<sequence>MPAPPLPDSPARRLGRQITGRLLDLLWPPRCLACRAPVASPHTLCAACFAELTLIAPPLCAACGLPFASPAEAWPPVVSGEALCEDCRLHRPPWGRARAALLYDTASRGLVLALKHADRTELAAGLAAWMARAGAEPLAEAELIVPVPLHRGRLFRRGYNQAALLAAHLARRGGLPWRDALIRTRPTPTQRGADRRQRRRNVADAFAVRRPELVAGRRLLLVDDVMTSGATAEAATRALLRAGAASVDVLTLARVPPPGHGKTDDTFDPDAPWIDP</sequence>
<dbReference type="InterPro" id="IPR051910">
    <property type="entry name" value="ComF/GntX_DNA_util-trans"/>
</dbReference>
<dbReference type="SUPFAM" id="SSF53271">
    <property type="entry name" value="PRTase-like"/>
    <property type="match status" value="1"/>
</dbReference>
<protein>
    <submittedName>
        <fullName evidence="5">ComF family protein</fullName>
    </submittedName>
</protein>
<proteinExistence type="inferred from homology"/>
<dbReference type="STRING" id="83401.SAMN05421742_10213"/>
<dbReference type="Pfam" id="PF18912">
    <property type="entry name" value="DZR_2"/>
    <property type="match status" value="1"/>
</dbReference>
<dbReference type="Gene3D" id="3.40.50.2020">
    <property type="match status" value="1"/>
</dbReference>
<dbReference type="RefSeq" id="WP_092615327.1">
    <property type="nucleotide sequence ID" value="NZ_FNCV01000002.1"/>
</dbReference>
<dbReference type="Pfam" id="PF00156">
    <property type="entry name" value="Pribosyltran"/>
    <property type="match status" value="1"/>
</dbReference>
<dbReference type="EMBL" id="FNCV01000002">
    <property type="protein sequence ID" value="SDG64758.1"/>
    <property type="molecule type" value="Genomic_DNA"/>
</dbReference>
<dbReference type="CDD" id="cd06223">
    <property type="entry name" value="PRTases_typeI"/>
    <property type="match status" value="1"/>
</dbReference>